<evidence type="ECO:0000256" key="15">
    <source>
        <dbReference type="ARBA" id="ARBA00053603"/>
    </source>
</evidence>
<dbReference type="GO" id="GO:0008408">
    <property type="term" value="F:3'-5' exonuclease activity"/>
    <property type="evidence" value="ECO:0007669"/>
    <property type="project" value="InterPro"/>
</dbReference>
<dbReference type="InterPro" id="IPR020046">
    <property type="entry name" value="5-3_exonucl_a-hlix_arch_N"/>
</dbReference>
<dbReference type="SUPFAM" id="SSF53098">
    <property type="entry name" value="Ribonuclease H-like"/>
    <property type="match status" value="1"/>
</dbReference>
<evidence type="ECO:0000256" key="2">
    <source>
        <dbReference type="ARBA" id="ARBA00012417"/>
    </source>
</evidence>
<dbReference type="PANTHER" id="PTHR10133">
    <property type="entry name" value="DNA POLYMERASE I"/>
    <property type="match status" value="1"/>
</dbReference>
<feature type="domain" description="DNA-directed DNA polymerase family A palm" evidence="21">
    <location>
        <begin position="731"/>
        <end position="938"/>
    </location>
</feature>
<proteinExistence type="inferred from homology"/>
<evidence type="ECO:0000256" key="1">
    <source>
        <dbReference type="ARBA" id="ARBA00007705"/>
    </source>
</evidence>
<feature type="region of interest" description="Disordered" evidence="18">
    <location>
        <begin position="55"/>
        <end position="89"/>
    </location>
</feature>
<dbReference type="InterPro" id="IPR018320">
    <property type="entry name" value="DNA_polymerase_1"/>
</dbReference>
<dbReference type="SMART" id="SM00482">
    <property type="entry name" value="POLAc"/>
    <property type="match status" value="1"/>
</dbReference>
<evidence type="ECO:0000313" key="23">
    <source>
        <dbReference type="Proteomes" id="UP000199012"/>
    </source>
</evidence>
<dbReference type="Gene3D" id="1.20.1060.10">
    <property type="entry name" value="Taq DNA Polymerase, Chain T, domain 4"/>
    <property type="match status" value="1"/>
</dbReference>
<dbReference type="InterPro" id="IPR008918">
    <property type="entry name" value="HhH2"/>
</dbReference>
<evidence type="ECO:0000256" key="7">
    <source>
        <dbReference type="ARBA" id="ARBA00022722"/>
    </source>
</evidence>
<evidence type="ECO:0000313" key="22">
    <source>
        <dbReference type="EMBL" id="SFB30580.1"/>
    </source>
</evidence>
<dbReference type="Proteomes" id="UP000199012">
    <property type="component" value="Unassembled WGS sequence"/>
</dbReference>
<dbReference type="GO" id="GO:0006261">
    <property type="term" value="P:DNA-templated DNA replication"/>
    <property type="evidence" value="ECO:0007669"/>
    <property type="project" value="UniProtKB-UniRule"/>
</dbReference>
<dbReference type="InterPro" id="IPR020045">
    <property type="entry name" value="DNA_polI_H3TH"/>
</dbReference>
<dbReference type="InterPro" id="IPR001098">
    <property type="entry name" value="DNA-dir_DNA_pol_A_palm_dom"/>
</dbReference>
<keyword evidence="8 17" id="KW-0227">DNA damage</keyword>
<comment type="catalytic activity">
    <reaction evidence="14 17">
        <text>DNA(n) + a 2'-deoxyribonucleoside 5'-triphosphate = DNA(n+1) + diphosphate</text>
        <dbReference type="Rhea" id="RHEA:22508"/>
        <dbReference type="Rhea" id="RHEA-COMP:17339"/>
        <dbReference type="Rhea" id="RHEA-COMP:17340"/>
        <dbReference type="ChEBI" id="CHEBI:33019"/>
        <dbReference type="ChEBI" id="CHEBI:61560"/>
        <dbReference type="ChEBI" id="CHEBI:173112"/>
        <dbReference type="EC" id="2.7.7.7"/>
    </reaction>
</comment>
<sequence>MPLVVGLVADLVVGPVVGPVVVLVVGPGVVPSGRGAGTAAGAVSDMAARLAPVTDAPPSAALSDPQTDPLTPSADAPADGTAPTPGSAGRLLLIDGHSMAYRAFFALPVDKFATSTGQPTNAVFGFVSMLANLLRDEEPTHVAVAFDAGRSTFRTEEYAEYKGTRNATPEPFRGQVAVVERLLETMHIPVLKKPGVEADDVLATLAGQAAAAGLEVLVCTGDRDAFQLVRPHVTVLYPIRGVSELTRMTPEAVEAKYGVPPERYPDLAALVGETSDNLPGVPGVGPKTAAKWIVQHDGLEGVLAAAGSLSGKAGESLRANADQVALNRRLNALLTDVELPLGPQDLAVRPWDRQALHELLDELEFRTLRDRLFAMLPTEGDAAVEATVAALELVETGAGELGAWLAERRGDVLGLDVRGSGAPAGGDAWGVAIADDAGRAVAYDLSALDPADEDALVAWLGDDASPKSVHASKTAWHALAGRGIDLRGVTFDTELAAYLCQPDRRAYDLPDLAVGYLRRELTAQEEGAQGALDLELDGVGEGRRAAVRASAVRDLVEALGDELAARGVSRLLTEVELPLVGVLARLERTGIAVDGELLAELEASFDGHVRAAAADAYAVIGREVNLGSPKQLQEVLFDQLDMPRTKRNKTGYTTDAAALTDLFARTQHPFLEHLLAHRDAIRLRQVVEGLRRSVAADGRIHSTFQQTIAATGRLSSTDPNLQNIPIRTDAGRQIRRAFVVGPGYETLMTADYSQIEMRIMAHLSGDEGLIAAFRSGEDLHSYVGSRVFSVPTDEVTPAMRSKIKAMSYGLAYGLSAYGLSQQLSIPASEASALMTDYFSRFGGVREYLDGVVDQARATGYTATLLGRRRYLPDLTSDNRVRRDAAERMALNAPIQGSAADLIKLAMLGVDRELAARGLGSRILLQVHDELVVEVAPGEREDVEALLREQMAGAGEHLPDGPLDVPLDVSVGIGTSWHAAGH</sequence>
<dbReference type="SMART" id="SM00475">
    <property type="entry name" value="53EXOc"/>
    <property type="match status" value="1"/>
</dbReference>
<dbReference type="InterPro" id="IPR036279">
    <property type="entry name" value="5-3_exonuclease_C_sf"/>
</dbReference>
<keyword evidence="10" id="KW-0269">Exonuclease</keyword>
<feature type="domain" description="5'-3' exonuclease" evidence="20">
    <location>
        <begin position="89"/>
        <end position="349"/>
    </location>
</feature>
<dbReference type="InterPro" id="IPR029060">
    <property type="entry name" value="PIN-like_dom_sf"/>
</dbReference>
<accession>A0A1I1A1Y5</accession>
<dbReference type="EC" id="2.7.7.7" evidence="2 16"/>
<dbReference type="PRINTS" id="PR00868">
    <property type="entry name" value="DNAPOLI"/>
</dbReference>
<dbReference type="SMART" id="SM00474">
    <property type="entry name" value="35EXOc"/>
    <property type="match status" value="1"/>
</dbReference>
<dbReference type="GO" id="GO:0003887">
    <property type="term" value="F:DNA-directed DNA polymerase activity"/>
    <property type="evidence" value="ECO:0007669"/>
    <property type="project" value="UniProtKB-UniRule"/>
</dbReference>
<evidence type="ECO:0000256" key="4">
    <source>
        <dbReference type="ARBA" id="ARBA00022679"/>
    </source>
</evidence>
<evidence type="ECO:0000259" key="20">
    <source>
        <dbReference type="SMART" id="SM00475"/>
    </source>
</evidence>
<evidence type="ECO:0000256" key="9">
    <source>
        <dbReference type="ARBA" id="ARBA00022801"/>
    </source>
</evidence>
<keyword evidence="7" id="KW-0540">Nuclease</keyword>
<dbReference type="Gene3D" id="3.40.50.1010">
    <property type="entry name" value="5'-nuclease"/>
    <property type="match status" value="1"/>
</dbReference>
<dbReference type="PANTHER" id="PTHR10133:SF27">
    <property type="entry name" value="DNA POLYMERASE NU"/>
    <property type="match status" value="1"/>
</dbReference>
<dbReference type="Pfam" id="PF00476">
    <property type="entry name" value="DNA_pol_A"/>
    <property type="match status" value="1"/>
</dbReference>
<name>A0A1I1A1Y5_9CELL</name>
<evidence type="ECO:0000256" key="8">
    <source>
        <dbReference type="ARBA" id="ARBA00022763"/>
    </source>
</evidence>
<evidence type="ECO:0000256" key="16">
    <source>
        <dbReference type="NCBIfam" id="TIGR00593"/>
    </source>
</evidence>
<evidence type="ECO:0000256" key="3">
    <source>
        <dbReference type="ARBA" id="ARBA00020311"/>
    </source>
</evidence>
<dbReference type="FunFam" id="1.10.150.20:FF:000002">
    <property type="entry name" value="DNA polymerase I"/>
    <property type="match status" value="1"/>
</dbReference>
<keyword evidence="6 17" id="KW-0235">DNA replication</keyword>
<feature type="domain" description="3'-5' exonuclease" evidence="19">
    <location>
        <begin position="391"/>
        <end position="564"/>
    </location>
</feature>
<gene>
    <name evidence="17" type="primary">polA</name>
    <name evidence="22" type="ORF">SAMN05421867_11397</name>
</gene>
<keyword evidence="23" id="KW-1185">Reference proteome</keyword>
<evidence type="ECO:0000256" key="18">
    <source>
        <dbReference type="SAM" id="MobiDB-lite"/>
    </source>
</evidence>
<evidence type="ECO:0000256" key="17">
    <source>
        <dbReference type="RuleBase" id="RU004460"/>
    </source>
</evidence>
<dbReference type="STRING" id="988821.SAMN05421867_11397"/>
<comment type="similarity">
    <text evidence="1 17">Belongs to the DNA polymerase type-A family.</text>
</comment>
<dbReference type="InterPro" id="IPR002562">
    <property type="entry name" value="3'-5'_exonuclease_dom"/>
</dbReference>
<reference evidence="22 23" key="1">
    <citation type="submission" date="2016-10" db="EMBL/GenBank/DDBJ databases">
        <authorList>
            <person name="de Groot N.N."/>
        </authorList>
    </citation>
    <scope>NUCLEOTIDE SEQUENCE [LARGE SCALE GENOMIC DNA]</scope>
    <source>
        <strain evidence="22 23">CGMCC 4.6945</strain>
    </source>
</reference>
<evidence type="ECO:0000256" key="13">
    <source>
        <dbReference type="ARBA" id="ARBA00023204"/>
    </source>
</evidence>
<dbReference type="InterPro" id="IPR002298">
    <property type="entry name" value="DNA_polymerase_A"/>
</dbReference>
<dbReference type="SUPFAM" id="SSF47807">
    <property type="entry name" value="5' to 3' exonuclease, C-terminal subdomain"/>
    <property type="match status" value="1"/>
</dbReference>
<dbReference type="InterPro" id="IPR054690">
    <property type="entry name" value="DNA_polI_exonuclease"/>
</dbReference>
<evidence type="ECO:0000256" key="5">
    <source>
        <dbReference type="ARBA" id="ARBA00022695"/>
    </source>
</evidence>
<dbReference type="Gene3D" id="3.30.420.10">
    <property type="entry name" value="Ribonuclease H-like superfamily/Ribonuclease H"/>
    <property type="match status" value="1"/>
</dbReference>
<evidence type="ECO:0000259" key="21">
    <source>
        <dbReference type="SMART" id="SM00482"/>
    </source>
</evidence>
<dbReference type="GO" id="GO:0008409">
    <property type="term" value="F:5'-3' exonuclease activity"/>
    <property type="evidence" value="ECO:0007669"/>
    <property type="project" value="InterPro"/>
</dbReference>
<dbReference type="Pfam" id="PF02739">
    <property type="entry name" value="5_3_exonuc_N"/>
    <property type="match status" value="1"/>
</dbReference>
<dbReference type="CDD" id="cd06140">
    <property type="entry name" value="DNA_polA_I_Bacillus_like_exo"/>
    <property type="match status" value="1"/>
</dbReference>
<dbReference type="GO" id="GO:0006302">
    <property type="term" value="P:double-strand break repair"/>
    <property type="evidence" value="ECO:0007669"/>
    <property type="project" value="TreeGrafter"/>
</dbReference>
<dbReference type="InterPro" id="IPR043502">
    <property type="entry name" value="DNA/RNA_pol_sf"/>
</dbReference>
<dbReference type="InterPro" id="IPR012337">
    <property type="entry name" value="RNaseH-like_sf"/>
</dbReference>
<dbReference type="SMART" id="SM00279">
    <property type="entry name" value="HhH2"/>
    <property type="match status" value="1"/>
</dbReference>
<feature type="compositionally biased region" description="Low complexity" evidence="18">
    <location>
        <begin position="71"/>
        <end position="89"/>
    </location>
</feature>
<keyword evidence="12 17" id="KW-0238">DNA-binding</keyword>
<dbReference type="EMBL" id="FOKA01000013">
    <property type="protein sequence ID" value="SFB30580.1"/>
    <property type="molecule type" value="Genomic_DNA"/>
</dbReference>
<organism evidence="22 23">
    <name type="scientific">Cellulomonas marina</name>
    <dbReference type="NCBI Taxonomy" id="988821"/>
    <lineage>
        <taxon>Bacteria</taxon>
        <taxon>Bacillati</taxon>
        <taxon>Actinomycetota</taxon>
        <taxon>Actinomycetes</taxon>
        <taxon>Micrococcales</taxon>
        <taxon>Cellulomonadaceae</taxon>
        <taxon>Cellulomonas</taxon>
    </lineage>
</organism>
<dbReference type="FunFam" id="1.10.150.20:FF:000003">
    <property type="entry name" value="DNA polymerase I"/>
    <property type="match status" value="1"/>
</dbReference>
<dbReference type="Pfam" id="PF22619">
    <property type="entry name" value="DNA_polI_exo1"/>
    <property type="match status" value="1"/>
</dbReference>
<dbReference type="Gene3D" id="1.10.150.20">
    <property type="entry name" value="5' to 3' exonuclease, C-terminal subdomain"/>
    <property type="match status" value="2"/>
</dbReference>
<keyword evidence="5 17" id="KW-0548">Nucleotidyltransferase</keyword>
<evidence type="ECO:0000259" key="19">
    <source>
        <dbReference type="SMART" id="SM00474"/>
    </source>
</evidence>
<dbReference type="CDD" id="cd08637">
    <property type="entry name" value="DNA_pol_A_pol_I_C"/>
    <property type="match status" value="1"/>
</dbReference>
<dbReference type="FunFam" id="3.40.50.1010:FF:000001">
    <property type="entry name" value="DNA polymerase I"/>
    <property type="match status" value="1"/>
</dbReference>
<dbReference type="NCBIfam" id="NF004397">
    <property type="entry name" value="PRK05755.1"/>
    <property type="match status" value="1"/>
</dbReference>
<evidence type="ECO:0000256" key="10">
    <source>
        <dbReference type="ARBA" id="ARBA00022839"/>
    </source>
</evidence>
<keyword evidence="9" id="KW-0378">Hydrolase</keyword>
<dbReference type="NCBIfam" id="TIGR00593">
    <property type="entry name" value="pola"/>
    <property type="match status" value="1"/>
</dbReference>
<evidence type="ECO:0000256" key="14">
    <source>
        <dbReference type="ARBA" id="ARBA00049244"/>
    </source>
</evidence>
<dbReference type="CDD" id="cd09859">
    <property type="entry name" value="PIN_53EXO"/>
    <property type="match status" value="1"/>
</dbReference>
<dbReference type="InterPro" id="IPR002421">
    <property type="entry name" value="5-3_exonuclease"/>
</dbReference>
<dbReference type="Pfam" id="PF01367">
    <property type="entry name" value="5_3_exonuc"/>
    <property type="match status" value="1"/>
</dbReference>
<dbReference type="Gene3D" id="3.30.70.370">
    <property type="match status" value="1"/>
</dbReference>
<dbReference type="InterPro" id="IPR036397">
    <property type="entry name" value="RNaseH_sf"/>
</dbReference>
<dbReference type="SUPFAM" id="SSF56672">
    <property type="entry name" value="DNA/RNA polymerases"/>
    <property type="match status" value="1"/>
</dbReference>
<protein>
    <recommendedName>
        <fullName evidence="3 16">DNA polymerase I</fullName>
        <ecNumber evidence="2 16">2.7.7.7</ecNumber>
    </recommendedName>
</protein>
<keyword evidence="11 17" id="KW-0239">DNA-directed DNA polymerase</keyword>
<comment type="function">
    <text evidence="15">In addition to polymerase activity, this DNA polymerase exhibits 3'-5' and 5'-3' exonuclease activity.</text>
</comment>
<keyword evidence="13 17" id="KW-0234">DNA repair</keyword>
<dbReference type="GO" id="GO:0003677">
    <property type="term" value="F:DNA binding"/>
    <property type="evidence" value="ECO:0007669"/>
    <property type="project" value="UniProtKB-UniRule"/>
</dbReference>
<keyword evidence="4 17" id="KW-0808">Transferase</keyword>
<evidence type="ECO:0000256" key="12">
    <source>
        <dbReference type="ARBA" id="ARBA00023125"/>
    </source>
</evidence>
<dbReference type="AlphaFoldDB" id="A0A1I1A1Y5"/>
<dbReference type="SUPFAM" id="SSF88723">
    <property type="entry name" value="PIN domain-like"/>
    <property type="match status" value="1"/>
</dbReference>
<evidence type="ECO:0000256" key="6">
    <source>
        <dbReference type="ARBA" id="ARBA00022705"/>
    </source>
</evidence>
<evidence type="ECO:0000256" key="11">
    <source>
        <dbReference type="ARBA" id="ARBA00022932"/>
    </source>
</evidence>
<dbReference type="CDD" id="cd09898">
    <property type="entry name" value="H3TH_53EXO"/>
    <property type="match status" value="1"/>
</dbReference>